<evidence type="ECO:0000256" key="2">
    <source>
        <dbReference type="SAM" id="SignalP"/>
    </source>
</evidence>
<feature type="chain" id="PRO_5046356596" evidence="2">
    <location>
        <begin position="24"/>
        <end position="657"/>
    </location>
</feature>
<dbReference type="Proteomes" id="UP001442494">
    <property type="component" value="Unassembled WGS sequence"/>
</dbReference>
<dbReference type="InterPro" id="IPR056884">
    <property type="entry name" value="NPHP3-like_N"/>
</dbReference>
<dbReference type="InterPro" id="IPR027417">
    <property type="entry name" value="P-loop_NTPase"/>
</dbReference>
<evidence type="ECO:0000259" key="3">
    <source>
        <dbReference type="Pfam" id="PF24883"/>
    </source>
</evidence>
<keyword evidence="1" id="KW-0677">Repeat</keyword>
<feature type="domain" description="TANC1/2-like AAA+ ATPase lid" evidence="4">
    <location>
        <begin position="465"/>
        <end position="547"/>
    </location>
</feature>
<dbReference type="EMBL" id="JAMPKK010000091">
    <property type="protein sequence ID" value="MEP0867852.1"/>
    <property type="molecule type" value="Genomic_DNA"/>
</dbReference>
<accession>A0ABV0JWS1</accession>
<reference evidence="5 6" key="1">
    <citation type="submission" date="2022-04" db="EMBL/GenBank/DDBJ databases">
        <title>Positive selection, recombination, and allopatry shape intraspecific diversity of widespread and dominant cyanobacteria.</title>
        <authorList>
            <person name="Wei J."/>
            <person name="Shu W."/>
            <person name="Hu C."/>
        </authorList>
    </citation>
    <scope>NUCLEOTIDE SEQUENCE [LARGE SCALE GENOMIC DNA]</scope>
    <source>
        <strain evidence="5 6">GB2-A5</strain>
    </source>
</reference>
<dbReference type="Gene3D" id="3.40.50.300">
    <property type="entry name" value="P-loop containing nucleotide triphosphate hydrolases"/>
    <property type="match status" value="1"/>
</dbReference>
<comment type="caution">
    <text evidence="5">The sequence shown here is derived from an EMBL/GenBank/DDBJ whole genome shotgun (WGS) entry which is preliminary data.</text>
</comment>
<feature type="domain" description="Nephrocystin 3-like N-terminal" evidence="3">
    <location>
        <begin position="307"/>
        <end position="415"/>
    </location>
</feature>
<keyword evidence="6" id="KW-1185">Reference proteome</keyword>
<protein>
    <submittedName>
        <fullName evidence="5">ATP-binding protein</fullName>
    </submittedName>
</protein>
<keyword evidence="5" id="KW-0547">Nucleotide-binding</keyword>
<proteinExistence type="predicted"/>
<evidence type="ECO:0000313" key="6">
    <source>
        <dbReference type="Proteomes" id="UP001442494"/>
    </source>
</evidence>
<keyword evidence="5" id="KW-0067">ATP-binding</keyword>
<sequence>MKPRLLAMGAIMAGGTLVSAALAASNPITGTALLSGTLAMAGSVAGGIFANDLGDIAKGLGENEEILNDRELTQAVGLAIALVIYSVAKDKQFSVHKAALERVAKKSVNYWQTIAAATEGDKDYAGVHEAQLPEIFSTNPTDFSKVRALDIPTWKHALGWLSSAAGVQLPEDAIAHVAEKLHTTFPKALREVLKHDASKGGQAFSGMLLLLLGNITAALKPLNSQGDEIVKRLKSVATTQQVCQVMARVESGIRTDLAEIKRVLERIAASQVRQLPVPDDFRWIIDDKTKGFVGREFVFEAIEELFQQQRKGYFIIEGDPGMGKSSILAEFVRRNDCIVYFNQRNEGITSAEQFLRSVCIQLIEGYGLSHSKDIQPENTRNSNFLSQLLNQVSGTLKSGERLVIAVDALDEVDLSSQSPGANVLYLPGVLPDGVYFIVTKRPLPPDQLPLQVKDKRLFDLMQYPARNQEDVEAYIRQRINGVGATHVSPLQEWVKSRDADEEEFVSTLVEKSEGNFMYLRYVLDDIEKGAYPDLEIRDLPSDLQDYYYKHWERMGMNAKPLFKIKIVYILSESPVPIPFEEIVAILEADSEEERGLAVKVQAILDEWMQFLREEEKYGQTFYSVYHSSFRDFLRNERTVKRSGITLQGIIEMMANSM</sequence>
<dbReference type="PANTHER" id="PTHR10039">
    <property type="entry name" value="AMELOGENIN"/>
    <property type="match status" value="1"/>
</dbReference>
<dbReference type="RefSeq" id="WP_190423056.1">
    <property type="nucleotide sequence ID" value="NZ_JAMPKK010000091.1"/>
</dbReference>
<evidence type="ECO:0000313" key="5">
    <source>
        <dbReference type="EMBL" id="MEP0867852.1"/>
    </source>
</evidence>
<feature type="signal peptide" evidence="2">
    <location>
        <begin position="1"/>
        <end position="23"/>
    </location>
</feature>
<organism evidence="5 6">
    <name type="scientific">Funiculus sociatus GB2-A5</name>
    <dbReference type="NCBI Taxonomy" id="2933946"/>
    <lineage>
        <taxon>Bacteria</taxon>
        <taxon>Bacillati</taxon>
        <taxon>Cyanobacteriota</taxon>
        <taxon>Cyanophyceae</taxon>
        <taxon>Coleofasciculales</taxon>
        <taxon>Coleofasciculaceae</taxon>
        <taxon>Funiculus</taxon>
    </lineage>
</organism>
<dbReference type="PANTHER" id="PTHR10039:SF17">
    <property type="entry name" value="FUNGAL STAND N-TERMINAL GOODBYE DOMAIN-CONTAINING PROTEIN-RELATED"/>
    <property type="match status" value="1"/>
</dbReference>
<gene>
    <name evidence="5" type="ORF">NDI37_25755</name>
</gene>
<dbReference type="SUPFAM" id="SSF52540">
    <property type="entry name" value="P-loop containing nucleoside triphosphate hydrolases"/>
    <property type="match status" value="1"/>
</dbReference>
<evidence type="ECO:0000259" key="4">
    <source>
        <dbReference type="Pfam" id="PF25520"/>
    </source>
</evidence>
<evidence type="ECO:0000256" key="1">
    <source>
        <dbReference type="ARBA" id="ARBA00022737"/>
    </source>
</evidence>
<dbReference type="InterPro" id="IPR058018">
    <property type="entry name" value="AAA_lid_TANC1/2"/>
</dbReference>
<dbReference type="Pfam" id="PF25520">
    <property type="entry name" value="AAA_lid_TANC1"/>
    <property type="match status" value="1"/>
</dbReference>
<keyword evidence="2" id="KW-0732">Signal</keyword>
<name>A0ABV0JWS1_9CYAN</name>
<dbReference type="GO" id="GO:0005524">
    <property type="term" value="F:ATP binding"/>
    <property type="evidence" value="ECO:0007669"/>
    <property type="project" value="UniProtKB-KW"/>
</dbReference>
<dbReference type="Pfam" id="PF24883">
    <property type="entry name" value="NPHP3_N"/>
    <property type="match status" value="1"/>
</dbReference>